<dbReference type="PANTHER" id="PTHR24121">
    <property type="entry name" value="NO MECHANORECEPTOR POTENTIAL C, ISOFORM D-RELATED"/>
    <property type="match status" value="1"/>
</dbReference>
<dbReference type="InterPro" id="IPR002110">
    <property type="entry name" value="Ankyrin_rpt"/>
</dbReference>
<dbReference type="SUPFAM" id="SSF48403">
    <property type="entry name" value="Ankyrin repeat"/>
    <property type="match status" value="1"/>
</dbReference>
<gene>
    <name evidence="1" type="ORF">CAUS1442_LOCUS5254</name>
</gene>
<proteinExistence type="predicted"/>
<dbReference type="AlphaFoldDB" id="A0A7R9WRR7"/>
<dbReference type="Gene3D" id="1.25.40.20">
    <property type="entry name" value="Ankyrin repeat-containing domain"/>
    <property type="match status" value="2"/>
</dbReference>
<accession>A0A7R9WRR7</accession>
<dbReference type="Pfam" id="PF12796">
    <property type="entry name" value="Ank_2"/>
    <property type="match status" value="1"/>
</dbReference>
<dbReference type="InterPro" id="IPR036770">
    <property type="entry name" value="Ankyrin_rpt-contain_sf"/>
</dbReference>
<dbReference type="EMBL" id="HBEF01008351">
    <property type="protein sequence ID" value="CAD8333153.1"/>
    <property type="molecule type" value="Transcribed_RNA"/>
</dbReference>
<protein>
    <submittedName>
        <fullName evidence="1">Uncharacterized protein</fullName>
    </submittedName>
</protein>
<name>A0A7R9WRR7_9STRA</name>
<dbReference type="PANTHER" id="PTHR24121:SF21">
    <property type="entry name" value="ANKYRIN REPEAT FAMILY PROTEIN"/>
    <property type="match status" value="1"/>
</dbReference>
<organism evidence="1">
    <name type="scientific">Craspedostauros australis</name>
    <dbReference type="NCBI Taxonomy" id="1486917"/>
    <lineage>
        <taxon>Eukaryota</taxon>
        <taxon>Sar</taxon>
        <taxon>Stramenopiles</taxon>
        <taxon>Ochrophyta</taxon>
        <taxon>Bacillariophyta</taxon>
        <taxon>Bacillariophyceae</taxon>
        <taxon>Bacillariophycidae</taxon>
        <taxon>Naviculales</taxon>
        <taxon>Naviculaceae</taxon>
        <taxon>Craspedostauros</taxon>
    </lineage>
</organism>
<sequence>MDIIQRLIDKTKPIVNIQNNNGDTLLHLAYEYGGISVARDLIGDDSVDATLQNNNGDTLLHCVCRIERRHTLKHMKLLIESNNVKVDVNARNKEGDTVLHRAIIHGCLGLAKYLANLERVDPHVRNNDGKTALQCAQERGHDSWMLALLKAKMHGNEDMHER</sequence>
<evidence type="ECO:0000313" key="1">
    <source>
        <dbReference type="EMBL" id="CAD8333153.1"/>
    </source>
</evidence>
<reference evidence="1" key="1">
    <citation type="submission" date="2021-01" db="EMBL/GenBank/DDBJ databases">
        <authorList>
            <person name="Corre E."/>
            <person name="Pelletier E."/>
            <person name="Niang G."/>
            <person name="Scheremetjew M."/>
            <person name="Finn R."/>
            <person name="Kale V."/>
            <person name="Holt S."/>
            <person name="Cochrane G."/>
            <person name="Meng A."/>
            <person name="Brown T."/>
            <person name="Cohen L."/>
        </authorList>
    </citation>
    <scope>NUCLEOTIDE SEQUENCE</scope>
    <source>
        <strain evidence="1">CCMP3328</strain>
    </source>
</reference>
<dbReference type="SMART" id="SM00248">
    <property type="entry name" value="ANK"/>
    <property type="match status" value="4"/>
</dbReference>